<dbReference type="Gene3D" id="3.30.160.60">
    <property type="entry name" value="Classic Zinc Finger"/>
    <property type="match status" value="9"/>
</dbReference>
<evidence type="ECO:0000313" key="14">
    <source>
        <dbReference type="Proteomes" id="UP000759131"/>
    </source>
</evidence>
<keyword evidence="3" id="KW-0677">Repeat</keyword>
<evidence type="ECO:0000256" key="9">
    <source>
        <dbReference type="PROSITE-ProRule" id="PRU00042"/>
    </source>
</evidence>
<dbReference type="InterPro" id="IPR036236">
    <property type="entry name" value="Znf_C2H2_sf"/>
</dbReference>
<feature type="coiled-coil region" evidence="10">
    <location>
        <begin position="28"/>
        <end position="69"/>
    </location>
</feature>
<keyword evidence="5" id="KW-0862">Zinc</keyword>
<dbReference type="PROSITE" id="PS50157">
    <property type="entry name" value="ZINC_FINGER_C2H2_2"/>
    <property type="match status" value="9"/>
</dbReference>
<evidence type="ECO:0000259" key="12">
    <source>
        <dbReference type="PROSITE" id="PS50157"/>
    </source>
</evidence>
<keyword evidence="2" id="KW-0479">Metal-binding</keyword>
<feature type="domain" description="C2H2-type" evidence="12">
    <location>
        <begin position="310"/>
        <end position="339"/>
    </location>
</feature>
<keyword evidence="8" id="KW-0539">Nucleus</keyword>
<dbReference type="OrthoDB" id="6591996at2759"/>
<feature type="domain" description="C2H2-type" evidence="12">
    <location>
        <begin position="429"/>
        <end position="454"/>
    </location>
</feature>
<dbReference type="EMBL" id="OC862402">
    <property type="protein sequence ID" value="CAD7630191.1"/>
    <property type="molecule type" value="Genomic_DNA"/>
</dbReference>
<organism evidence="13">
    <name type="scientific">Medioppia subpectinata</name>
    <dbReference type="NCBI Taxonomy" id="1979941"/>
    <lineage>
        <taxon>Eukaryota</taxon>
        <taxon>Metazoa</taxon>
        <taxon>Ecdysozoa</taxon>
        <taxon>Arthropoda</taxon>
        <taxon>Chelicerata</taxon>
        <taxon>Arachnida</taxon>
        <taxon>Acari</taxon>
        <taxon>Acariformes</taxon>
        <taxon>Sarcoptiformes</taxon>
        <taxon>Oribatida</taxon>
        <taxon>Brachypylina</taxon>
        <taxon>Oppioidea</taxon>
        <taxon>Oppiidae</taxon>
        <taxon>Medioppia</taxon>
    </lineage>
</organism>
<evidence type="ECO:0000256" key="1">
    <source>
        <dbReference type="ARBA" id="ARBA00004123"/>
    </source>
</evidence>
<evidence type="ECO:0000256" key="7">
    <source>
        <dbReference type="ARBA" id="ARBA00023163"/>
    </source>
</evidence>
<feature type="compositionally biased region" description="Low complexity" evidence="11">
    <location>
        <begin position="116"/>
        <end position="127"/>
    </location>
</feature>
<dbReference type="FunFam" id="3.30.160.60:FF:000125">
    <property type="entry name" value="Putative zinc finger protein 143"/>
    <property type="match status" value="1"/>
</dbReference>
<evidence type="ECO:0000256" key="6">
    <source>
        <dbReference type="ARBA" id="ARBA00023015"/>
    </source>
</evidence>
<protein>
    <recommendedName>
        <fullName evidence="12">C2H2-type domain-containing protein</fullName>
    </recommendedName>
</protein>
<proteinExistence type="predicted"/>
<keyword evidence="4 9" id="KW-0863">Zinc-finger</keyword>
<evidence type="ECO:0000256" key="3">
    <source>
        <dbReference type="ARBA" id="ARBA00022737"/>
    </source>
</evidence>
<keyword evidence="14" id="KW-1185">Reference proteome</keyword>
<dbReference type="FunFam" id="3.30.160.60:FF:000032">
    <property type="entry name" value="Krueppel-like factor 4"/>
    <property type="match status" value="1"/>
</dbReference>
<feature type="domain" description="C2H2-type" evidence="12">
    <location>
        <begin position="249"/>
        <end position="279"/>
    </location>
</feature>
<evidence type="ECO:0000256" key="8">
    <source>
        <dbReference type="ARBA" id="ARBA00023242"/>
    </source>
</evidence>
<evidence type="ECO:0000313" key="13">
    <source>
        <dbReference type="EMBL" id="CAD7630191.1"/>
    </source>
</evidence>
<evidence type="ECO:0000256" key="5">
    <source>
        <dbReference type="ARBA" id="ARBA00022833"/>
    </source>
</evidence>
<dbReference type="GO" id="GO:0003682">
    <property type="term" value="F:chromatin binding"/>
    <property type="evidence" value="ECO:0007669"/>
    <property type="project" value="UniProtKB-ARBA"/>
</dbReference>
<dbReference type="Pfam" id="PF00096">
    <property type="entry name" value="zf-C2H2"/>
    <property type="match status" value="5"/>
</dbReference>
<reference evidence="13" key="1">
    <citation type="submission" date="2020-11" db="EMBL/GenBank/DDBJ databases">
        <authorList>
            <person name="Tran Van P."/>
        </authorList>
    </citation>
    <scope>NUCLEOTIDE SEQUENCE</scope>
</reference>
<gene>
    <name evidence="13" type="ORF">OSB1V03_LOCUS10604</name>
</gene>
<sequence>MGRKEAGEISAPIGPQMDTLATNFAMALTAKDNIIEEKLKEIEELKQMVETLKREKEDESRDKTQLQTRLDSLNTSADDHHFDHTFTYAEDNTDFDEFTTIRRSRRKRRPKKLMDVSSAPSRVPSAPTGDPTNNGHRKRGRPRVIKTEAIVADGGEQELIDGVLAAADGTTIETDAGGQSAPQKRKFPHHCDWPGCERSFRRPAFLRKHKRVHTGEKPFKCQWEGCAFASADIFCLRTHQMRHTGEKPYKCKVSGCGWSGRQQTSYDRHRRVIHGQQRIFQCDWPGCDRRYRDKHSLNYHRKSHTGEKEFMCSFPECGKRFIGRSDMKKHESTHNAIKPYKCSWPGCGRSFVQKRYLSLHNLKHTGERPFPCDWPGCEWRSFTPHEQAKHKKTHTGERPYPCERCDRRFADESNLKAHLRTVHEGQKNHQCAYPGCGKKYTVRRTLLIHQMKAHPNMGVITGHSLSSAATVSLLEVDDSSPIQTIIVTTDE</sequence>
<dbReference type="FunFam" id="3.30.160.60:FF:000690">
    <property type="entry name" value="Zinc finger protein 354C"/>
    <property type="match status" value="1"/>
</dbReference>
<feature type="compositionally biased region" description="Basic residues" evidence="11">
    <location>
        <begin position="102"/>
        <end position="111"/>
    </location>
</feature>
<name>A0A7R9KXX8_9ACAR</name>
<dbReference type="EMBL" id="CAJPIZ010007827">
    <property type="protein sequence ID" value="CAG2110621.1"/>
    <property type="molecule type" value="Genomic_DNA"/>
</dbReference>
<dbReference type="InterPro" id="IPR051061">
    <property type="entry name" value="Zinc_finger_trans_reg"/>
</dbReference>
<comment type="subcellular location">
    <subcellularLocation>
        <location evidence="1">Nucleus</location>
    </subcellularLocation>
</comment>
<dbReference type="GO" id="GO:0008270">
    <property type="term" value="F:zinc ion binding"/>
    <property type="evidence" value="ECO:0007669"/>
    <property type="project" value="UniProtKB-KW"/>
</dbReference>
<dbReference type="GO" id="GO:0005634">
    <property type="term" value="C:nucleus"/>
    <property type="evidence" value="ECO:0007669"/>
    <property type="project" value="UniProtKB-SubCell"/>
</dbReference>
<keyword evidence="6" id="KW-0805">Transcription regulation</keyword>
<feature type="region of interest" description="Disordered" evidence="11">
    <location>
        <begin position="102"/>
        <end position="141"/>
    </location>
</feature>
<dbReference type="SUPFAM" id="SSF57667">
    <property type="entry name" value="beta-beta-alpha zinc fingers"/>
    <property type="match status" value="5"/>
</dbReference>
<evidence type="ECO:0000256" key="2">
    <source>
        <dbReference type="ARBA" id="ARBA00022723"/>
    </source>
</evidence>
<feature type="domain" description="C2H2-type" evidence="12">
    <location>
        <begin position="280"/>
        <end position="309"/>
    </location>
</feature>
<keyword evidence="7" id="KW-0804">Transcription</keyword>
<dbReference type="InterPro" id="IPR013087">
    <property type="entry name" value="Znf_C2H2_type"/>
</dbReference>
<dbReference type="AlphaFoldDB" id="A0A7R9KXX8"/>
<dbReference type="PROSITE" id="PS00028">
    <property type="entry name" value="ZINC_FINGER_C2H2_1"/>
    <property type="match status" value="6"/>
</dbReference>
<dbReference type="GO" id="GO:0006357">
    <property type="term" value="P:regulation of transcription by RNA polymerase II"/>
    <property type="evidence" value="ECO:0007669"/>
    <property type="project" value="TreeGrafter"/>
</dbReference>
<feature type="domain" description="C2H2-type" evidence="12">
    <location>
        <begin position="340"/>
        <end position="369"/>
    </location>
</feature>
<evidence type="ECO:0000256" key="4">
    <source>
        <dbReference type="ARBA" id="ARBA00022771"/>
    </source>
</evidence>
<dbReference type="SMART" id="SM00355">
    <property type="entry name" value="ZnF_C2H2"/>
    <property type="match status" value="9"/>
</dbReference>
<feature type="domain" description="C2H2-type" evidence="12">
    <location>
        <begin position="219"/>
        <end position="248"/>
    </location>
</feature>
<accession>A0A7R9KXX8</accession>
<dbReference type="PANTHER" id="PTHR46179:SF13">
    <property type="entry name" value="C2H2-TYPE DOMAIN-CONTAINING PROTEIN"/>
    <property type="match status" value="1"/>
</dbReference>
<feature type="domain" description="C2H2-type" evidence="12">
    <location>
        <begin position="400"/>
        <end position="428"/>
    </location>
</feature>
<dbReference type="Proteomes" id="UP000759131">
    <property type="component" value="Unassembled WGS sequence"/>
</dbReference>
<keyword evidence="10" id="KW-0175">Coiled coil</keyword>
<dbReference type="PANTHER" id="PTHR46179">
    <property type="entry name" value="ZINC FINGER PROTEIN"/>
    <property type="match status" value="1"/>
</dbReference>
<evidence type="ECO:0000256" key="11">
    <source>
        <dbReference type="SAM" id="MobiDB-lite"/>
    </source>
</evidence>
<evidence type="ECO:0000256" key="10">
    <source>
        <dbReference type="SAM" id="Coils"/>
    </source>
</evidence>
<feature type="domain" description="C2H2-type" evidence="12">
    <location>
        <begin position="370"/>
        <end position="399"/>
    </location>
</feature>
<feature type="domain" description="C2H2-type" evidence="12">
    <location>
        <begin position="189"/>
        <end position="218"/>
    </location>
</feature>